<dbReference type="InterPro" id="IPR001870">
    <property type="entry name" value="B30.2/SPRY"/>
</dbReference>
<dbReference type="Proteomes" id="UP001652624">
    <property type="component" value="Chromosome 9"/>
</dbReference>
<dbReference type="SUPFAM" id="SSF49899">
    <property type="entry name" value="Concanavalin A-like lectins/glucanases"/>
    <property type="match status" value="1"/>
</dbReference>
<dbReference type="Gene3D" id="2.60.120.920">
    <property type="match status" value="1"/>
</dbReference>
<dbReference type="InterPro" id="IPR006574">
    <property type="entry name" value="PRY"/>
</dbReference>
<dbReference type="InterPro" id="IPR003877">
    <property type="entry name" value="SPRY_dom"/>
</dbReference>
<name>A0ABM3XVR4_ERIEU</name>
<dbReference type="GeneID" id="132540159"/>
<dbReference type="Pfam" id="PF00622">
    <property type="entry name" value="SPRY"/>
    <property type="match status" value="1"/>
</dbReference>
<feature type="domain" description="B30.2/SPRY" evidence="1">
    <location>
        <begin position="4"/>
        <end position="197"/>
    </location>
</feature>
<dbReference type="CDD" id="cd13733">
    <property type="entry name" value="SPRY_PRY_C-I_1"/>
    <property type="match status" value="1"/>
</dbReference>
<dbReference type="SMART" id="SM00449">
    <property type="entry name" value="SPRY"/>
    <property type="match status" value="1"/>
</dbReference>
<dbReference type="InterPro" id="IPR003879">
    <property type="entry name" value="Butyrophylin_SPRY"/>
</dbReference>
<dbReference type="Pfam" id="PF13765">
    <property type="entry name" value="PRY"/>
    <property type="match status" value="1"/>
</dbReference>
<dbReference type="PRINTS" id="PR01407">
    <property type="entry name" value="BUTYPHLNCDUF"/>
</dbReference>
<dbReference type="InterPro" id="IPR050143">
    <property type="entry name" value="TRIM/RBCC"/>
</dbReference>
<reference evidence="3" key="1">
    <citation type="submission" date="2025-08" db="UniProtKB">
        <authorList>
            <consortium name="RefSeq"/>
        </authorList>
    </citation>
    <scope>IDENTIFICATION</scope>
</reference>
<dbReference type="SMART" id="SM00589">
    <property type="entry name" value="PRY"/>
    <property type="match status" value="1"/>
</dbReference>
<dbReference type="InterPro" id="IPR013320">
    <property type="entry name" value="ConA-like_dom_sf"/>
</dbReference>
<keyword evidence="2" id="KW-1185">Reference proteome</keyword>
<gene>
    <name evidence="3" type="primary">LOC132540159</name>
</gene>
<sequence>MELARRKAIGEEGLKKVQRFAENIILDEATAHPYLEVSDDRKSVRSLEKKQSVSENDDRFDTMAAVLGENRFSSGDHYWEVKVEKKNRWTVGLCVDSVKRKGWYTAAYPRTGFWTICLKNSQYEALSDPRSILNVPEPLLVVGIFLQYKKGQITFYNVTDSIILYTFKSTFTEVLRPYFYPGPLGEGNMEGLHIRTLAVADPVISVGDTAETPQEHPHEP</sequence>
<dbReference type="PROSITE" id="PS50188">
    <property type="entry name" value="B302_SPRY"/>
    <property type="match status" value="1"/>
</dbReference>
<accession>A0ABM3XVR4</accession>
<organism evidence="2 3">
    <name type="scientific">Erinaceus europaeus</name>
    <name type="common">Western European hedgehog</name>
    <dbReference type="NCBI Taxonomy" id="9365"/>
    <lineage>
        <taxon>Eukaryota</taxon>
        <taxon>Metazoa</taxon>
        <taxon>Chordata</taxon>
        <taxon>Craniata</taxon>
        <taxon>Vertebrata</taxon>
        <taxon>Euteleostomi</taxon>
        <taxon>Mammalia</taxon>
        <taxon>Eutheria</taxon>
        <taxon>Laurasiatheria</taxon>
        <taxon>Eulipotyphla</taxon>
        <taxon>Erinaceidae</taxon>
        <taxon>Erinaceinae</taxon>
        <taxon>Erinaceus</taxon>
    </lineage>
</organism>
<dbReference type="InterPro" id="IPR043136">
    <property type="entry name" value="B30.2/SPRY_sf"/>
</dbReference>
<proteinExistence type="predicted"/>
<evidence type="ECO:0000259" key="1">
    <source>
        <dbReference type="PROSITE" id="PS50188"/>
    </source>
</evidence>
<dbReference type="RefSeq" id="XP_060052911.1">
    <property type="nucleotide sequence ID" value="XM_060196928.1"/>
</dbReference>
<dbReference type="PANTHER" id="PTHR24103">
    <property type="entry name" value="E3 UBIQUITIN-PROTEIN LIGASE TRIM"/>
    <property type="match status" value="1"/>
</dbReference>
<evidence type="ECO:0000313" key="2">
    <source>
        <dbReference type="Proteomes" id="UP001652624"/>
    </source>
</evidence>
<evidence type="ECO:0000313" key="3">
    <source>
        <dbReference type="RefSeq" id="XP_060052911.1"/>
    </source>
</evidence>
<protein>
    <submittedName>
        <fullName evidence="3">E3 ubiquitin-protein ligase TRIM21-like</fullName>
    </submittedName>
</protein>